<sequence length="256" mass="27917">MLPRRPPAPATPDRARALDLLKEVMRRHRNGGQHLELNAAGSLARGGHGHRSHHCPDEPGCFSAGGRPRPIAPAALDLLKEGGAGTGTVANVSMELFLYAGWSNRSNNHSYADFNIEKNMRTINERIVNIPKAAIRVRKAELIDSTWNISLNMGIKFSVPSHTGRNSTNKTKIQNRFPKIIFFVKSGLSFSLTFFSLSLISSLLLNEKISKVIAPARPIDNATDSAIVAIKTSGELVSTITPDCPTIKSNMYSLIP</sequence>
<reference evidence="2 3" key="1">
    <citation type="submission" date="2018-07" db="EMBL/GenBank/DDBJ databases">
        <title>Genomic Encyclopedia of Type Strains, Phase IV (KMG-IV): sequencing the most valuable type-strain genomes for metagenomic binning, comparative biology and taxonomic classification.</title>
        <authorList>
            <person name="Goeker M."/>
        </authorList>
    </citation>
    <scope>NUCLEOTIDE SEQUENCE [LARGE SCALE GENOMIC DNA]</scope>
    <source>
        <strain evidence="2 3">DSM 14324</strain>
    </source>
</reference>
<keyword evidence="3" id="KW-1185">Reference proteome</keyword>
<evidence type="ECO:0000313" key="2">
    <source>
        <dbReference type="EMBL" id="REC93336.1"/>
    </source>
</evidence>
<comment type="caution">
    <text evidence="2">The sequence shown here is derived from an EMBL/GenBank/DDBJ whole genome shotgun (WGS) entry which is preliminary data.</text>
</comment>
<gene>
    <name evidence="2" type="ORF">C8D72_3495</name>
</gene>
<organism evidence="2 3">
    <name type="scientific">Kushneria indalinina DSM 14324</name>
    <dbReference type="NCBI Taxonomy" id="1122140"/>
    <lineage>
        <taxon>Bacteria</taxon>
        <taxon>Pseudomonadati</taxon>
        <taxon>Pseudomonadota</taxon>
        <taxon>Gammaproteobacteria</taxon>
        <taxon>Oceanospirillales</taxon>
        <taxon>Halomonadaceae</taxon>
        <taxon>Kushneria</taxon>
    </lineage>
</organism>
<evidence type="ECO:0000256" key="1">
    <source>
        <dbReference type="SAM" id="MobiDB-lite"/>
    </source>
</evidence>
<dbReference type="EMBL" id="QRDJ01000013">
    <property type="protein sequence ID" value="REC93336.1"/>
    <property type="molecule type" value="Genomic_DNA"/>
</dbReference>
<name>A0A3D9DRM9_9GAMM</name>
<evidence type="ECO:0000313" key="3">
    <source>
        <dbReference type="Proteomes" id="UP000256334"/>
    </source>
</evidence>
<protein>
    <submittedName>
        <fullName evidence="2">Uncharacterized protein</fullName>
    </submittedName>
</protein>
<proteinExistence type="predicted"/>
<feature type="region of interest" description="Disordered" evidence="1">
    <location>
        <begin position="43"/>
        <end position="66"/>
    </location>
</feature>
<dbReference type="AlphaFoldDB" id="A0A3D9DRM9"/>
<accession>A0A3D9DRM9</accession>
<dbReference type="Proteomes" id="UP000256334">
    <property type="component" value="Unassembled WGS sequence"/>
</dbReference>